<dbReference type="Pfam" id="PF18653">
    <property type="entry name" value="Arcadin_1"/>
    <property type="match status" value="1"/>
</dbReference>
<evidence type="ECO:0000313" key="2">
    <source>
        <dbReference type="EMBL" id="RLE51752.1"/>
    </source>
</evidence>
<sequence>MEIKFKALVAGKSIVRDVQGGKLIKIELVEERELPPPVFYSSKDSEIAREVLPIVKQVIQAMPFKPPSSLAVPRLTLWLTEDEWDALDPKPEVGEVVTVIVTGSSVKVCCGEH</sequence>
<evidence type="ECO:0000313" key="3">
    <source>
        <dbReference type="Proteomes" id="UP000268446"/>
    </source>
</evidence>
<organism evidence="2 3">
    <name type="scientific">Thermoproteota archaeon</name>
    <dbReference type="NCBI Taxonomy" id="2056631"/>
    <lineage>
        <taxon>Archaea</taxon>
        <taxon>Thermoproteota</taxon>
    </lineage>
</organism>
<gene>
    <name evidence="2" type="ORF">DRJ20_01530</name>
</gene>
<proteinExistence type="predicted"/>
<protein>
    <recommendedName>
        <fullName evidence="1">Arcadin 1 domain-containing protein</fullName>
    </recommendedName>
</protein>
<evidence type="ECO:0000259" key="1">
    <source>
        <dbReference type="Pfam" id="PF18653"/>
    </source>
</evidence>
<reference evidence="2 3" key="1">
    <citation type="submission" date="2018-06" db="EMBL/GenBank/DDBJ databases">
        <title>Extensive metabolic versatility and redundancy in microbially diverse, dynamic hydrothermal sediments.</title>
        <authorList>
            <person name="Dombrowski N."/>
            <person name="Teske A."/>
            <person name="Baker B.J."/>
        </authorList>
    </citation>
    <scope>NUCLEOTIDE SEQUENCE [LARGE SCALE GENOMIC DNA]</scope>
    <source>
        <strain evidence="2">B29_G17</strain>
    </source>
</reference>
<dbReference type="InterPro" id="IPR040827">
    <property type="entry name" value="Arcadin_1"/>
</dbReference>
<accession>A0A497EXJ4</accession>
<feature type="domain" description="Arcadin 1" evidence="1">
    <location>
        <begin position="4"/>
        <end position="108"/>
    </location>
</feature>
<name>A0A497EXJ4_9CREN</name>
<dbReference type="AlphaFoldDB" id="A0A497EXJ4"/>
<comment type="caution">
    <text evidence="2">The sequence shown here is derived from an EMBL/GenBank/DDBJ whole genome shotgun (WGS) entry which is preliminary data.</text>
</comment>
<dbReference type="EMBL" id="QMQZ01000033">
    <property type="protein sequence ID" value="RLE51752.1"/>
    <property type="molecule type" value="Genomic_DNA"/>
</dbReference>
<dbReference type="Proteomes" id="UP000268446">
    <property type="component" value="Unassembled WGS sequence"/>
</dbReference>